<proteinExistence type="inferred from homology"/>
<keyword evidence="4 11" id="KW-0662">Pyridine nucleotide biosynthesis</keyword>
<comment type="similarity">
    <text evidence="3 11">Belongs to the NadD family.</text>
</comment>
<evidence type="ECO:0000256" key="8">
    <source>
        <dbReference type="ARBA" id="ARBA00022840"/>
    </source>
</evidence>
<evidence type="ECO:0000256" key="4">
    <source>
        <dbReference type="ARBA" id="ARBA00022642"/>
    </source>
</evidence>
<evidence type="ECO:0000256" key="2">
    <source>
        <dbReference type="ARBA" id="ARBA00005019"/>
    </source>
</evidence>
<dbReference type="PANTHER" id="PTHR39321">
    <property type="entry name" value="NICOTINATE-NUCLEOTIDE ADENYLYLTRANSFERASE-RELATED"/>
    <property type="match status" value="1"/>
</dbReference>
<dbReference type="CDD" id="cd02165">
    <property type="entry name" value="NMNAT"/>
    <property type="match status" value="1"/>
</dbReference>
<sequence>MIGLFGGTFDPIHYGHLRPALEVFEILGLDELRLIPLREAVHREPPQTTPADRLAMVEAAVADQPGFVADPRELQRHGGSYTYDTLTSFRAEFGIERPLCLLLGEDAFRGFLSWRRSSEILTLAHLVVMARPIPGPRLNPALAALYTARRAMDPAALATRPAGRIYRHPVTQLAISSTAIRALVAAGRSPRYLVPDPVIAIIERKGLYRASEHPPRRLTAPRTTTEEIACSLSNSRPSSSTP</sequence>
<keyword evidence="6 11" id="KW-0548">Nucleotidyltransferase</keyword>
<evidence type="ECO:0000256" key="1">
    <source>
        <dbReference type="ARBA" id="ARBA00002324"/>
    </source>
</evidence>
<keyword evidence="9 11" id="KW-0520">NAD</keyword>
<dbReference type="PANTHER" id="PTHR39321:SF3">
    <property type="entry name" value="PHOSPHOPANTETHEINE ADENYLYLTRANSFERASE"/>
    <property type="match status" value="1"/>
</dbReference>
<comment type="pathway">
    <text evidence="2 11">Cofactor biosynthesis; NAD(+) biosynthesis; deamido-NAD(+) from nicotinate D-ribonucleotide: step 1/1.</text>
</comment>
<feature type="compositionally biased region" description="Low complexity" evidence="12">
    <location>
        <begin position="231"/>
        <end position="242"/>
    </location>
</feature>
<dbReference type="EMBL" id="JBDKXB010000001">
    <property type="protein sequence ID" value="MEY6430934.1"/>
    <property type="molecule type" value="Genomic_DNA"/>
</dbReference>
<dbReference type="InterPro" id="IPR005248">
    <property type="entry name" value="NadD/NMNAT"/>
</dbReference>
<dbReference type="Pfam" id="PF01467">
    <property type="entry name" value="CTP_transf_like"/>
    <property type="match status" value="1"/>
</dbReference>
<name>A0ABV4B9B5_9GAMM</name>
<dbReference type="EC" id="2.7.7.18" evidence="11"/>
<dbReference type="HAMAP" id="MF_00244">
    <property type="entry name" value="NaMN_adenylyltr"/>
    <property type="match status" value="1"/>
</dbReference>
<feature type="domain" description="Cytidyltransferase-like" evidence="13">
    <location>
        <begin position="4"/>
        <end position="182"/>
    </location>
</feature>
<dbReference type="SUPFAM" id="SSF52374">
    <property type="entry name" value="Nucleotidylyl transferase"/>
    <property type="match status" value="1"/>
</dbReference>
<evidence type="ECO:0000256" key="12">
    <source>
        <dbReference type="SAM" id="MobiDB-lite"/>
    </source>
</evidence>
<comment type="catalytic activity">
    <reaction evidence="10 11">
        <text>nicotinate beta-D-ribonucleotide + ATP + H(+) = deamido-NAD(+) + diphosphate</text>
        <dbReference type="Rhea" id="RHEA:22860"/>
        <dbReference type="ChEBI" id="CHEBI:15378"/>
        <dbReference type="ChEBI" id="CHEBI:30616"/>
        <dbReference type="ChEBI" id="CHEBI:33019"/>
        <dbReference type="ChEBI" id="CHEBI:57502"/>
        <dbReference type="ChEBI" id="CHEBI:58437"/>
        <dbReference type="EC" id="2.7.7.18"/>
    </reaction>
</comment>
<dbReference type="NCBIfam" id="TIGR00125">
    <property type="entry name" value="cyt_tran_rel"/>
    <property type="match status" value="1"/>
</dbReference>
<feature type="region of interest" description="Disordered" evidence="12">
    <location>
        <begin position="212"/>
        <end position="242"/>
    </location>
</feature>
<accession>A0ABV4B9B5</accession>
<evidence type="ECO:0000259" key="13">
    <source>
        <dbReference type="Pfam" id="PF01467"/>
    </source>
</evidence>
<keyword evidence="8 11" id="KW-0067">ATP-binding</keyword>
<dbReference type="Proteomes" id="UP001564408">
    <property type="component" value="Unassembled WGS sequence"/>
</dbReference>
<dbReference type="NCBIfam" id="NF000839">
    <property type="entry name" value="PRK00071.1-1"/>
    <property type="match status" value="1"/>
</dbReference>
<evidence type="ECO:0000256" key="3">
    <source>
        <dbReference type="ARBA" id="ARBA00009014"/>
    </source>
</evidence>
<gene>
    <name evidence="11 14" type="primary">nadD</name>
    <name evidence="14" type="ORF">ABC977_00750</name>
</gene>
<evidence type="ECO:0000313" key="15">
    <source>
        <dbReference type="Proteomes" id="UP001564408"/>
    </source>
</evidence>
<comment type="caution">
    <text evidence="14">The sequence shown here is derived from an EMBL/GenBank/DDBJ whole genome shotgun (WGS) entry which is preliminary data.</text>
</comment>
<evidence type="ECO:0000256" key="11">
    <source>
        <dbReference type="HAMAP-Rule" id="MF_00244"/>
    </source>
</evidence>
<dbReference type="RefSeq" id="WP_369665314.1">
    <property type="nucleotide sequence ID" value="NZ_JBDKXB010000001.1"/>
</dbReference>
<protein>
    <recommendedName>
        <fullName evidence="11">Probable nicotinate-nucleotide adenylyltransferase</fullName>
        <ecNumber evidence="11">2.7.7.18</ecNumber>
    </recommendedName>
    <alternativeName>
        <fullName evidence="11">Deamido-NAD(+) diphosphorylase</fullName>
    </alternativeName>
    <alternativeName>
        <fullName evidence="11">Deamido-NAD(+) pyrophosphorylase</fullName>
    </alternativeName>
    <alternativeName>
        <fullName evidence="11">Nicotinate mononucleotide adenylyltransferase</fullName>
        <shortName evidence="11">NaMN adenylyltransferase</shortName>
    </alternativeName>
</protein>
<dbReference type="NCBIfam" id="TIGR00482">
    <property type="entry name" value="nicotinate (nicotinamide) nucleotide adenylyltransferase"/>
    <property type="match status" value="1"/>
</dbReference>
<evidence type="ECO:0000256" key="6">
    <source>
        <dbReference type="ARBA" id="ARBA00022695"/>
    </source>
</evidence>
<dbReference type="InterPro" id="IPR014729">
    <property type="entry name" value="Rossmann-like_a/b/a_fold"/>
</dbReference>
<reference evidence="14 15" key="1">
    <citation type="submission" date="2024-05" db="EMBL/GenBank/DDBJ databases">
        <title>Genome Sequence and Characterization of the New Strain Purple Sulfur Bacterium of Genus Thioalkalicoccus.</title>
        <authorList>
            <person name="Bryantseva I.A."/>
            <person name="Kyndt J.A."/>
            <person name="Imhoff J.F."/>
        </authorList>
    </citation>
    <scope>NUCLEOTIDE SEQUENCE [LARGE SCALE GENOMIC DNA]</scope>
    <source>
        <strain evidence="14 15">Um2</strain>
    </source>
</reference>
<evidence type="ECO:0000313" key="14">
    <source>
        <dbReference type="EMBL" id="MEY6430934.1"/>
    </source>
</evidence>
<evidence type="ECO:0000256" key="5">
    <source>
        <dbReference type="ARBA" id="ARBA00022679"/>
    </source>
</evidence>
<keyword evidence="5 11" id="KW-0808">Transferase</keyword>
<dbReference type="InterPro" id="IPR004821">
    <property type="entry name" value="Cyt_trans-like"/>
</dbReference>
<dbReference type="Gene3D" id="3.40.50.620">
    <property type="entry name" value="HUPs"/>
    <property type="match status" value="1"/>
</dbReference>
<keyword evidence="15" id="KW-1185">Reference proteome</keyword>
<evidence type="ECO:0000256" key="7">
    <source>
        <dbReference type="ARBA" id="ARBA00022741"/>
    </source>
</evidence>
<comment type="function">
    <text evidence="1 11">Catalyzes the reversible adenylation of nicotinate mononucleotide (NaMN) to nicotinic acid adenine dinucleotide (NaAD).</text>
</comment>
<keyword evidence="7 11" id="KW-0547">Nucleotide-binding</keyword>
<dbReference type="GO" id="GO:0004515">
    <property type="term" value="F:nicotinate-nucleotide adenylyltransferase activity"/>
    <property type="evidence" value="ECO:0007669"/>
    <property type="project" value="UniProtKB-EC"/>
</dbReference>
<evidence type="ECO:0000256" key="9">
    <source>
        <dbReference type="ARBA" id="ARBA00023027"/>
    </source>
</evidence>
<organism evidence="14 15">
    <name type="scientific">Thioalkalicoccus limnaeus</name>
    <dbReference type="NCBI Taxonomy" id="120681"/>
    <lineage>
        <taxon>Bacteria</taxon>
        <taxon>Pseudomonadati</taxon>
        <taxon>Pseudomonadota</taxon>
        <taxon>Gammaproteobacteria</taxon>
        <taxon>Chromatiales</taxon>
        <taxon>Chromatiaceae</taxon>
        <taxon>Thioalkalicoccus</taxon>
    </lineage>
</organism>
<evidence type="ECO:0000256" key="10">
    <source>
        <dbReference type="ARBA" id="ARBA00048721"/>
    </source>
</evidence>